<keyword evidence="2" id="KW-1282">Carboxysome</keyword>
<accession>A0ABW4EB07</accession>
<dbReference type="PROSITE" id="PS51932">
    <property type="entry name" value="BMV"/>
    <property type="match status" value="1"/>
</dbReference>
<proteinExistence type="predicted"/>
<evidence type="ECO:0000256" key="1">
    <source>
        <dbReference type="ARBA" id="ARBA00023587"/>
    </source>
</evidence>
<dbReference type="CDD" id="cd01614">
    <property type="entry name" value="EutN_CcmL"/>
    <property type="match status" value="1"/>
</dbReference>
<sequence length="90" mass="9379">MLTAKLVGNIWATRKSEALNGFKLMLAKVIGGTRAGEQIVVIDTVGGGVGDRVIVVTGSSARRMLDDDNIPTDAAVVGIIDADCPLLLDE</sequence>
<protein>
    <submittedName>
        <fullName evidence="4">EutN/CcmL family microcompartment protein</fullName>
    </submittedName>
</protein>
<comment type="caution">
    <text evidence="4">The sequence shown here is derived from an EMBL/GenBank/DDBJ whole genome shotgun (WGS) entry which is preliminary data.</text>
</comment>
<organism evidence="4 5">
    <name type="scientific">Lacticaseibacillus baoqingensis</name>
    <dbReference type="NCBI Taxonomy" id="2486013"/>
    <lineage>
        <taxon>Bacteria</taxon>
        <taxon>Bacillati</taxon>
        <taxon>Bacillota</taxon>
        <taxon>Bacilli</taxon>
        <taxon>Lactobacillales</taxon>
        <taxon>Lactobacillaceae</taxon>
        <taxon>Lacticaseibacillus</taxon>
    </lineage>
</organism>
<keyword evidence="3" id="KW-1283">Bacterial microcompartment</keyword>
<dbReference type="Gene3D" id="2.40.50.220">
    <property type="entry name" value="EutN/Ccml"/>
    <property type="match status" value="1"/>
</dbReference>
<dbReference type="InterPro" id="IPR004992">
    <property type="entry name" value="EutN_CcmL"/>
</dbReference>
<dbReference type="RefSeq" id="WP_125753945.1">
    <property type="nucleotide sequence ID" value="NZ_JBHTON010000057.1"/>
</dbReference>
<name>A0ABW4EB07_9LACO</name>
<dbReference type="SUPFAM" id="SSF159133">
    <property type="entry name" value="EutN/CcmL-like"/>
    <property type="match status" value="1"/>
</dbReference>
<evidence type="ECO:0000256" key="3">
    <source>
        <dbReference type="ARBA" id="ARBA00024446"/>
    </source>
</evidence>
<evidence type="ECO:0000313" key="5">
    <source>
        <dbReference type="Proteomes" id="UP001597252"/>
    </source>
</evidence>
<dbReference type="EMBL" id="JBHTON010000057">
    <property type="protein sequence ID" value="MFD1486316.1"/>
    <property type="molecule type" value="Genomic_DNA"/>
</dbReference>
<dbReference type="Proteomes" id="UP001597252">
    <property type="component" value="Unassembled WGS sequence"/>
</dbReference>
<dbReference type="Pfam" id="PF03319">
    <property type="entry name" value="EutN_CcmL"/>
    <property type="match status" value="1"/>
</dbReference>
<reference evidence="5" key="1">
    <citation type="journal article" date="2019" name="Int. J. Syst. Evol. Microbiol.">
        <title>The Global Catalogue of Microorganisms (GCM) 10K type strain sequencing project: providing services to taxonomists for standard genome sequencing and annotation.</title>
        <authorList>
            <consortium name="The Broad Institute Genomics Platform"/>
            <consortium name="The Broad Institute Genome Sequencing Center for Infectious Disease"/>
            <person name="Wu L."/>
            <person name="Ma J."/>
        </authorList>
    </citation>
    <scope>NUCLEOTIDE SEQUENCE [LARGE SCALE GENOMIC DNA]</scope>
    <source>
        <strain evidence="5">CCM 8903</strain>
    </source>
</reference>
<dbReference type="InterPro" id="IPR036677">
    <property type="entry name" value="EutN_CcmL_sf"/>
</dbReference>
<keyword evidence="5" id="KW-1185">Reference proteome</keyword>
<evidence type="ECO:0000256" key="2">
    <source>
        <dbReference type="ARBA" id="ARBA00023669"/>
    </source>
</evidence>
<evidence type="ECO:0000313" key="4">
    <source>
        <dbReference type="EMBL" id="MFD1486316.1"/>
    </source>
</evidence>
<dbReference type="PANTHER" id="PTHR36539">
    <property type="entry name" value="ETHANOLAMINE UTILIZATION PROTEIN EUTN"/>
    <property type="match status" value="1"/>
</dbReference>
<gene>
    <name evidence="4" type="ORF">ACFQ5J_13875</name>
</gene>
<dbReference type="PANTHER" id="PTHR36539:SF2">
    <property type="entry name" value="ETHANOLAMINE UTILIZATION PROTEIN"/>
    <property type="match status" value="1"/>
</dbReference>
<comment type="subcellular location">
    <subcellularLocation>
        <location evidence="1">Carboxysome</location>
    </subcellularLocation>
</comment>